<dbReference type="PROSITE" id="PS00455">
    <property type="entry name" value="AMP_BINDING"/>
    <property type="match status" value="1"/>
</dbReference>
<dbReference type="InterPro" id="IPR013968">
    <property type="entry name" value="PKS_KR"/>
</dbReference>
<feature type="domain" description="Ketosynthase family 3 (KS3)" evidence="11">
    <location>
        <begin position="2479"/>
        <end position="2895"/>
    </location>
</feature>
<dbReference type="InterPro" id="IPR020806">
    <property type="entry name" value="PKS_PP-bd"/>
</dbReference>
<dbReference type="InterPro" id="IPR001242">
    <property type="entry name" value="Condensation_dom"/>
</dbReference>
<dbReference type="PROSITE" id="PS50075">
    <property type="entry name" value="CARRIER"/>
    <property type="match status" value="4"/>
</dbReference>
<feature type="domain" description="Carrier" evidence="10">
    <location>
        <begin position="2381"/>
        <end position="2457"/>
    </location>
</feature>
<evidence type="ECO:0000256" key="6">
    <source>
        <dbReference type="ARBA" id="ARBA00022553"/>
    </source>
</evidence>
<dbReference type="SMART" id="SM01294">
    <property type="entry name" value="PKS_PP_betabranch"/>
    <property type="match status" value="1"/>
</dbReference>
<dbReference type="Pfam" id="PF16197">
    <property type="entry name" value="KAsynt_C_assoc"/>
    <property type="match status" value="1"/>
</dbReference>
<protein>
    <recommendedName>
        <fullName evidence="14">Amino acid adenylation domain-containing protein</fullName>
    </recommendedName>
</protein>
<comment type="pathway">
    <text evidence="3">Antibiotic biosynthesis.</text>
</comment>
<dbReference type="Gene3D" id="3.40.47.10">
    <property type="match status" value="3"/>
</dbReference>
<dbReference type="InterPro" id="IPR036291">
    <property type="entry name" value="NAD(P)-bd_dom_sf"/>
</dbReference>
<evidence type="ECO:0000256" key="3">
    <source>
        <dbReference type="ARBA" id="ARBA00004792"/>
    </source>
</evidence>
<dbReference type="PANTHER" id="PTHR43775">
    <property type="entry name" value="FATTY ACID SYNTHASE"/>
    <property type="match status" value="1"/>
</dbReference>
<evidence type="ECO:0000313" key="12">
    <source>
        <dbReference type="EMBL" id="MDQ2583617.1"/>
    </source>
</evidence>
<dbReference type="PROSITE" id="PS00606">
    <property type="entry name" value="KS3_1"/>
    <property type="match status" value="2"/>
</dbReference>
<evidence type="ECO:0000259" key="10">
    <source>
        <dbReference type="PROSITE" id="PS50075"/>
    </source>
</evidence>
<feature type="compositionally biased region" description="Low complexity" evidence="9">
    <location>
        <begin position="107"/>
        <end position="127"/>
    </location>
</feature>
<dbReference type="InterPro" id="IPR025110">
    <property type="entry name" value="AMP-bd_C"/>
</dbReference>
<dbReference type="PROSITE" id="PS00012">
    <property type="entry name" value="PHOSPHOPANTETHEINE"/>
    <property type="match status" value="1"/>
</dbReference>
<dbReference type="Pfam" id="PF00881">
    <property type="entry name" value="Nitroreductase"/>
    <property type="match status" value="1"/>
</dbReference>
<dbReference type="InterPro" id="IPR009081">
    <property type="entry name" value="PP-bd_ACP"/>
</dbReference>
<dbReference type="SMART" id="SM00825">
    <property type="entry name" value="PKS_KS"/>
    <property type="match status" value="3"/>
</dbReference>
<comment type="caution">
    <text evidence="12">The sequence shown here is derived from an EMBL/GenBank/DDBJ whole genome shotgun (WGS) entry which is preliminary data.</text>
</comment>
<dbReference type="SUPFAM" id="SSF52777">
    <property type="entry name" value="CoA-dependent acyltransferases"/>
    <property type="match status" value="4"/>
</dbReference>
<evidence type="ECO:0000313" key="13">
    <source>
        <dbReference type="Proteomes" id="UP001225605"/>
    </source>
</evidence>
<dbReference type="InterPro" id="IPR000873">
    <property type="entry name" value="AMP-dep_synth/lig_dom"/>
</dbReference>
<dbReference type="Pfam" id="PF00501">
    <property type="entry name" value="AMP-binding"/>
    <property type="match status" value="1"/>
</dbReference>
<dbReference type="SUPFAM" id="SSF53901">
    <property type="entry name" value="Thiolase-like"/>
    <property type="match status" value="3"/>
</dbReference>
<comment type="cofactor">
    <cofactor evidence="1">
        <name>pantetheine 4'-phosphate</name>
        <dbReference type="ChEBI" id="CHEBI:47942"/>
    </cofactor>
</comment>
<keyword evidence="13" id="KW-1185">Reference proteome</keyword>
<dbReference type="Gene3D" id="3.40.50.980">
    <property type="match status" value="2"/>
</dbReference>
<proteinExistence type="predicted"/>
<dbReference type="SMART" id="SM00823">
    <property type="entry name" value="PKS_PP"/>
    <property type="match status" value="4"/>
</dbReference>
<keyword evidence="8" id="KW-0677">Repeat</keyword>
<feature type="domain" description="Carrier" evidence="10">
    <location>
        <begin position="3562"/>
        <end position="3636"/>
    </location>
</feature>
<reference evidence="12 13" key="1">
    <citation type="submission" date="2017-06" db="EMBL/GenBank/DDBJ databases">
        <title>Cultured bacterium strain Saccharothrix yanglingensis Hhs.015.</title>
        <authorList>
            <person name="Xia Y."/>
        </authorList>
    </citation>
    <scope>NUCLEOTIDE SEQUENCE [LARGE SCALE GENOMIC DNA]</scope>
    <source>
        <strain evidence="12 13">Hhs.015</strain>
    </source>
</reference>
<evidence type="ECO:0000256" key="7">
    <source>
        <dbReference type="ARBA" id="ARBA00022679"/>
    </source>
</evidence>
<evidence type="ECO:0000256" key="5">
    <source>
        <dbReference type="ARBA" id="ARBA00022490"/>
    </source>
</evidence>
<dbReference type="SMART" id="SM00822">
    <property type="entry name" value="PKS_KR"/>
    <property type="match status" value="1"/>
</dbReference>
<dbReference type="Pfam" id="PF00668">
    <property type="entry name" value="Condensation"/>
    <property type="match status" value="1"/>
</dbReference>
<feature type="region of interest" description="Disordered" evidence="9">
    <location>
        <begin position="104"/>
        <end position="127"/>
    </location>
</feature>
<dbReference type="InterPro" id="IPR032821">
    <property type="entry name" value="PKS_assoc"/>
</dbReference>
<dbReference type="InterPro" id="IPR057326">
    <property type="entry name" value="KR_dom"/>
</dbReference>
<dbReference type="Pfam" id="PF02801">
    <property type="entry name" value="Ketoacyl-synt_C"/>
    <property type="match status" value="3"/>
</dbReference>
<dbReference type="Pfam" id="PF00550">
    <property type="entry name" value="PP-binding"/>
    <property type="match status" value="4"/>
</dbReference>
<keyword evidence="7" id="KW-0808">Transferase</keyword>
<evidence type="ECO:0000256" key="4">
    <source>
        <dbReference type="ARBA" id="ARBA00022450"/>
    </source>
</evidence>
<dbReference type="InterPro" id="IPR010071">
    <property type="entry name" value="AA_adenyl_dom"/>
</dbReference>
<dbReference type="CDD" id="cd02142">
    <property type="entry name" value="McbC_SagB-like_oxidoreductase"/>
    <property type="match status" value="1"/>
</dbReference>
<keyword evidence="5" id="KW-0963">Cytoplasm</keyword>
<feature type="domain" description="Ketosynthase family 3 (KS3)" evidence="11">
    <location>
        <begin position="3657"/>
        <end position="4070"/>
    </location>
</feature>
<dbReference type="InterPro" id="IPR020841">
    <property type="entry name" value="PKS_Beta-ketoAc_synthase_dom"/>
</dbReference>
<dbReference type="Gene3D" id="1.10.1200.10">
    <property type="entry name" value="ACP-like"/>
    <property type="match status" value="4"/>
</dbReference>
<dbReference type="InterPro" id="IPR029479">
    <property type="entry name" value="Nitroreductase"/>
</dbReference>
<keyword evidence="6" id="KW-0597">Phosphoprotein</keyword>
<dbReference type="InterPro" id="IPR045851">
    <property type="entry name" value="AMP-bd_C_sf"/>
</dbReference>
<evidence type="ECO:0000256" key="2">
    <source>
        <dbReference type="ARBA" id="ARBA00004496"/>
    </source>
</evidence>
<dbReference type="InterPro" id="IPR000415">
    <property type="entry name" value="Nitroreductase-like"/>
</dbReference>
<dbReference type="RefSeq" id="WP_306744727.1">
    <property type="nucleotide sequence ID" value="NZ_NSDM01000002.1"/>
</dbReference>
<dbReference type="Proteomes" id="UP001225605">
    <property type="component" value="Unassembled WGS sequence"/>
</dbReference>
<keyword evidence="4" id="KW-0596">Phosphopantetheine</keyword>
<dbReference type="Gene3D" id="3.30.559.10">
    <property type="entry name" value="Chloramphenicol acetyltransferase-like domain"/>
    <property type="match status" value="2"/>
</dbReference>
<dbReference type="PANTHER" id="PTHR43775:SF37">
    <property type="entry name" value="SI:DKEY-61P9.11"/>
    <property type="match status" value="1"/>
</dbReference>
<organism evidence="12 13">
    <name type="scientific">Saccharothrix yanglingensis</name>
    <dbReference type="NCBI Taxonomy" id="659496"/>
    <lineage>
        <taxon>Bacteria</taxon>
        <taxon>Bacillati</taxon>
        <taxon>Actinomycetota</taxon>
        <taxon>Actinomycetes</taxon>
        <taxon>Pseudonocardiales</taxon>
        <taxon>Pseudonocardiaceae</taxon>
        <taxon>Saccharothrix</taxon>
    </lineage>
</organism>
<dbReference type="Pfam" id="PF00109">
    <property type="entry name" value="ketoacyl-synt"/>
    <property type="match status" value="3"/>
</dbReference>
<dbReference type="Gene3D" id="3.40.109.10">
    <property type="entry name" value="NADH Oxidase"/>
    <property type="match status" value="1"/>
</dbReference>
<dbReference type="InterPro" id="IPR023213">
    <property type="entry name" value="CAT-like_dom_sf"/>
</dbReference>
<sequence length="4129" mass="430832">MSRNPRLRLLPSRWSTYPEVTVESTLAAHRENVFSVVSAILAEVLPAAEPIPGRTLRECGLDSIAATRVVLELRRRLGADVPVRWLADADPSALVDRLLEDAPPAEPAQAAPAPAASAPVAPAGQAAEPFPLSPLQQAYVVGRDPELTDDPVGCRVHREFTVPDADCDRLVAAWHRLVAHHDALRLVVSETGTQRVLPDHAAPPVPVHDRRDSTPDAFAAHVRAVRDRLEDGVPGFGEPLATVEISLDADDTAVVHLAVDGLAVDGRGLAVLLADWHRLYTDPAHVPPASPLSLRDCALLLAAERDPAARAADLAHWTARLDPLPPAPVRVRPAAGSSGRRARFGGELDADRWAALRARADRLGVSPTALLLTAFTESLTRPGPPAPCSVVLTTSDRTRLPAAADRVVGAFTSTAVFVAPATTALPLDEAVREVHDLLWRDLDHIGTSGVTALRALRGRGPAPDLPVVFTSLLDAAREGEDGGFADAVVHGSSRTSGVALDCQVWPWRGGLAWRWDVAADRFDTGDPEVLSARFATALDVLATPDEAEVRRPLNQLQQAYWVARAAERTADDGCQVHHSFEFDHLDVDALAREWARLVARHDALRSCASHEGDLVVLPQAPDRAHIAVVDLPAGADGDAFAERTAADMVGAAFPLGRRPQWELRVVRRPDGSATLHAAVDLIVLDGRSIHLVLRELVARTAGADARYLPEPARRGAPAPSPEDVAAASAHWRDRLAGLPAGPPTTPAPRRRRTRLSSRLTGWAALRAEIDARGLHPDAVLVAALLTALEPGVDRDFAVPVVRWTEATEALRPGEHTVLSWLARGPAGRTVAQRAADNHDLLAADLAASAADGLGELRRKVLRQRDTTGSGFPVVWTGLLEMDDAALPPGTRGGPWRTATPDVSLDCIPMAEGDVLSCWWDAVPDDFPPGAVEAAFERFTALLTALAAGTGWDARAEGAPAAPDLAAWNDTAAPFPVDAPAHVLVERQARRTPDAVAVRHRTGTTTYRELDRRANGLAHALRARGVGRGTAVAVSLSRGPDLVAAVLGVLKAGGCYVPVDPALPAARAASMLRTSGVEVVLRDADPRWEAPAGLRHLDVADADPADHPPTPVVDQHDLAYVIFTSGSTGTPKGVAVRHRALLNLLNWCGRTFAFGPADTGLMVTSLGFDLSVFDLFGLLGCGASVYVADETQLRDPAVLLDLLRTEPITFWNSAPTTLAQVMPLLADLRGGDPGTDSLRLVFLSGDYTPLSLPDELRRVFRGAEVVSLGGATEATVWSNYHRVGRVDPEWRSIPYGRPIDNARYYVLDERLEPAPVGVEGDLYIAGECLAVGYLGMPALTAARFVADPFSPEPGGRLYRTGDRALYRPDGVMVFLGRADGQVKVRGFRVELGEVEHALRGHPGVKDVVVLVRADPGGDRRLVAYVVPTGGPVTTAELRAHAARTLPDYMLPNAVVPLAVFPATANGKLDRDALPWPAPAEPIASAEPAVSAEPVASVPAVSASAVADELRGILSTLLGVAEIDPDTDLWDQGATSFTMMQVSGALQRSHGCRVPVAVLLDDPTVTAIAAHVAELTGGLPEPGGAVADRLADPPPPAGPPASVDFFSAEERAAFKAAGWGTRRFGEDARRVALPGPVPSAEEVRRRASTREFADRPVDVADLGALLALLRDTDVDGRARRLYPSAGDTYGVQVYVRLRPGAVTGAEPGLYYHHPHEHALVLVTAEPAIDRSVHFVYNRPVHDRAAFEVYLVGSTRAVAPLYGEDARRYLLLEAGYLGQLLMLGQADAGLGLCPIGDLAFDRVRDEFALAEGDELLHAFLGGPAGRATGVAGRLPAPRAVPTEVAVVGVAGRYPGADDVDGLWRLLRSGATAVAVPPAARRDVLGAVPGGYLADVEPVDTALFPSAGGDATALDPQTRLLLHTAWQCLENAGHTPASLPPRVGVFVAAMWHDHQQVGADRWRAGDRAVLSSLAADLPNRVSHAFGFTGPSVAVDTACSSGLTAVHLAATSLRAGECDAALVAGVNLIGHRYHAALLSDLGLVAEAGSTGAFDAAGPGWSPGEGVGVLLLRRAADAADDTVHALVEGSALGHAGGGGRFGAPAADALRASAAAALEAAGVGPEDVGYVECAAAGATIADAAEVEALTALLADRGEPVPVGTVKPNVGHLEAASGLVQLTKVLLQLRHGELAPTLLADEPSPLVDWTGSPVRPCTAVRPWPDGPRRALVTAVAATGSHAHVVLRAPDAVPPRPEPAGPAAVLLSADDAASLRTSAAALRDHLVDARPRPVDVAYTTQCGRAARPVRAAFDAADLDALIADLDAFASGGAVAVRDERARRWAAGEEVDWRPLWTVPGRRIALPGRRFGPGAAGTRPTDPDAATGTGADLVEVERALCAAFAEITGLPPERVGPRTPLADLGLTSAAAVRMTVFVRERFGPASATLFFEHRDLAGVAAGLTGSAARTTRRPEPEPAAPPLPGGADAQPIAVIGLAGRYPGADDLDAFWADLVAGRDRVTPLPADRARPDWPAGSVHGGFLADVDHFDPLLFGIAPREAALLDPQERLFLEVARLTLDDAGYSARRLRDRHGGRVGVFVGAMHNEYPFLGVERSADGEPAYTGSTPGGIANRVSYAFDLSGPSMTVDTMCSASLTALHLAVQSLRRGECEVAVAGGVNLSLHPNKFVQQRAMRMTADSGRCRAFSADGDGFVPGEGVGAVLLKPLAHAVRDGDRVHGVIRATAVNHGGHTSGYTVPDPVAQGEVVAAALREAGIAPDTVGYVEAHGTGTSLGDPIEVAGLTRALGDGLAPGSVPVGSVKSNIGHLEAAAGIAGLTKVLLQLRHRTLVPSLHADRLNPEVDWAASPLAVQREAAPWPAPGSGPRRAGISAFGAGGSNAHVVVEEFVAAPEPPRPARPAVVVLSARTATGLTEQARRLADHLLADSAADPAALRAELERIARGELPPGLASARDAGAYLLGLTGGDDLADIAFTLQVGRDHGVERLAFVASTRAEAGERLTRFLAGDPTAVHRGRVVRADERATAPELDPRGVSPDQLAARWAAGEDADFALLDDGGHRPVALPGTAFERVPCRLPARRASVVAPPALPSPSERVPAGAPATAEVPLYERTWVPAATAATAPVTGHVLCLHTPATAHLAARVTAAIGGPVTLLDVTGPGVTGADRVVAGVLDLCDLDPAPVPRHARVALLQELLRSRTGALRVLHVTSGLADLPGTSPTTAGAEVAGFVRVLTAEHPAVLATTLDTDAPERDVPAEWVVADAPGEVCARGGARHRPALTPVAEPGRPAAPDPDRVHLVVGGTGGLGLVVARHLVRRGARRVVLTGRRPVAARELWDAPGLSARDARIAEAVTAMEAAGATVRLWSGELAEVASAVPALRAELGPVGGIAHCAGDAGGPPAPLGRQDPAALDRAFAAKVDGLIELLDACAPDRPAYTVLFSSVSAALPALGAGVAGYAAANAVLDAVARVRGLTSVQWPVWRDSGSGASGTAACAAAGLRALGDDEALRCLDRAVATARPVLLPAPAAPGGFDPVAALRHRAGTAPRVATGGAGDHDWLVRVVAETLGADASAIDPATPFADLGLESVLLAELVVRLEARLGRPVDPSLVLEHPTADRLAAVLGTPTSPAHHAAPTPAPARVAEPVADGRIAVVGMACRFPGAPDVDSFWRNLVDGVDAITEVPADRWDVDGLHRTDHAPGSSISRWGGFIDGIDRFDAAYFGLDDAAADALDPAIRLLLENAVGALRDGGYHDDEVRGRDVGVFVGARMSNYRRRPGAGGPSGDQNFIAAHLAHHLDLHGPNLVVDSACSSALVAVQLAVRSLLAGESELALAGAVDVLLDEEPYLEFTAARALSPSGRCRTFDERADGFVPGEGCGVLLLKPLAAALRDGDRVRAVIDAVAVNNDGRTMGLTTPNPTAQAAVVRRALDVAGLSARDVGLVEAHGTATRIGDPIELRALTDAFRADTDRTGFCAVGSVKSGIGHLLSAAGVAGLVKAALAVERAVVPATLHCERPNPRFDFASSPFRPAATTAPWEADRRVAGVSAFGLGGTNAHAIVSNPPPHTPRRTPLPPPEFRRRRHWIDRTPPPPAPLVTSLATLRFAGGHSAGDHSEHGERTP</sequence>
<evidence type="ECO:0008006" key="14">
    <source>
        <dbReference type="Google" id="ProtNLM"/>
    </source>
</evidence>
<dbReference type="SUPFAM" id="SSF55469">
    <property type="entry name" value="FMN-dependent nitroreductase-like"/>
    <property type="match status" value="1"/>
</dbReference>
<dbReference type="Gene3D" id="3.30.300.30">
    <property type="match status" value="1"/>
</dbReference>
<dbReference type="CDD" id="cd05930">
    <property type="entry name" value="A_NRPS"/>
    <property type="match status" value="1"/>
</dbReference>
<dbReference type="InterPro" id="IPR018201">
    <property type="entry name" value="Ketoacyl_synth_AS"/>
</dbReference>
<feature type="compositionally biased region" description="Pro residues" evidence="9">
    <location>
        <begin position="4070"/>
        <end position="4084"/>
    </location>
</feature>
<dbReference type="CDD" id="cd00833">
    <property type="entry name" value="PKS"/>
    <property type="match status" value="3"/>
</dbReference>
<dbReference type="SUPFAM" id="SSF51735">
    <property type="entry name" value="NAD(P)-binding Rossmann-fold domains"/>
    <property type="match status" value="2"/>
</dbReference>
<dbReference type="InterPro" id="IPR016039">
    <property type="entry name" value="Thiolase-like"/>
</dbReference>
<dbReference type="Pfam" id="PF22336">
    <property type="entry name" value="RhiE-like_linker"/>
    <property type="match status" value="2"/>
</dbReference>
<dbReference type="InterPro" id="IPR020845">
    <property type="entry name" value="AMP-binding_CS"/>
</dbReference>
<comment type="subcellular location">
    <subcellularLocation>
        <location evidence="2">Cytoplasm</location>
    </subcellularLocation>
</comment>
<evidence type="ECO:0000256" key="9">
    <source>
        <dbReference type="SAM" id="MobiDB-lite"/>
    </source>
</evidence>
<dbReference type="Pfam" id="PF13193">
    <property type="entry name" value="AMP-binding_C"/>
    <property type="match status" value="1"/>
</dbReference>
<feature type="region of interest" description="Disordered" evidence="9">
    <location>
        <begin position="2455"/>
        <end position="2477"/>
    </location>
</feature>
<dbReference type="EMBL" id="NSDM01000002">
    <property type="protein sequence ID" value="MDQ2583617.1"/>
    <property type="molecule type" value="Genomic_DNA"/>
</dbReference>
<feature type="domain" description="Carrier" evidence="10">
    <location>
        <begin position="28"/>
        <end position="106"/>
    </location>
</feature>
<dbReference type="InterPro" id="IPR050091">
    <property type="entry name" value="PKS_NRPS_Biosynth_Enz"/>
</dbReference>
<dbReference type="Pfam" id="PF08659">
    <property type="entry name" value="KR"/>
    <property type="match status" value="1"/>
</dbReference>
<accession>A0ABU0WV19</accession>
<dbReference type="InterPro" id="IPR014030">
    <property type="entry name" value="Ketoacyl_synth_N"/>
</dbReference>
<feature type="region of interest" description="Disordered" evidence="9">
    <location>
        <begin position="709"/>
        <end position="728"/>
    </location>
</feature>
<dbReference type="Gene3D" id="3.30.559.30">
    <property type="entry name" value="Nonribosomal peptide synthetase, condensation domain"/>
    <property type="match status" value="2"/>
</dbReference>
<dbReference type="InterPro" id="IPR054514">
    <property type="entry name" value="RhiE-like_linker"/>
</dbReference>
<dbReference type="Gene3D" id="2.30.38.10">
    <property type="entry name" value="Luciferase, Domain 3"/>
    <property type="match status" value="1"/>
</dbReference>
<feature type="domain" description="Carrier" evidence="10">
    <location>
        <begin position="1499"/>
        <end position="1574"/>
    </location>
</feature>
<dbReference type="InterPro" id="IPR036736">
    <property type="entry name" value="ACP-like_sf"/>
</dbReference>
<feature type="region of interest" description="Disordered" evidence="9">
    <location>
        <begin position="4066"/>
        <end position="4085"/>
    </location>
</feature>
<dbReference type="PROSITE" id="PS52004">
    <property type="entry name" value="KS3_2"/>
    <property type="match status" value="3"/>
</dbReference>
<dbReference type="SUPFAM" id="SSF47336">
    <property type="entry name" value="ACP-like"/>
    <property type="match status" value="4"/>
</dbReference>
<gene>
    <name evidence="12" type="ORF">CKY47_06385</name>
</gene>
<evidence type="ECO:0000256" key="8">
    <source>
        <dbReference type="ARBA" id="ARBA00022737"/>
    </source>
</evidence>
<evidence type="ECO:0000256" key="1">
    <source>
        <dbReference type="ARBA" id="ARBA00001957"/>
    </source>
</evidence>
<dbReference type="InterPro" id="IPR006162">
    <property type="entry name" value="Ppantetheine_attach_site"/>
</dbReference>
<dbReference type="NCBIfam" id="TIGR01733">
    <property type="entry name" value="AA-adenyl-dom"/>
    <property type="match status" value="1"/>
</dbReference>
<evidence type="ECO:0000259" key="11">
    <source>
        <dbReference type="PROSITE" id="PS52004"/>
    </source>
</evidence>
<name>A0ABU0WV19_9PSEU</name>
<dbReference type="SUPFAM" id="SSF56801">
    <property type="entry name" value="Acetyl-CoA synthetase-like"/>
    <property type="match status" value="1"/>
</dbReference>
<dbReference type="Gene3D" id="3.40.50.720">
    <property type="entry name" value="NAD(P)-binding Rossmann-like Domain"/>
    <property type="match status" value="1"/>
</dbReference>
<dbReference type="Gene3D" id="1.10.1240.100">
    <property type="match status" value="2"/>
</dbReference>
<dbReference type="InterPro" id="IPR014031">
    <property type="entry name" value="Ketoacyl_synth_C"/>
</dbReference>
<feature type="domain" description="Ketosynthase family 3 (KS3)" evidence="11">
    <location>
        <begin position="1838"/>
        <end position="2240"/>
    </location>
</feature>